<sequence>MSERRETISGQKLRPRGIRTNNSIRSERRRASPEGAGWEDTVSVTRIDVRYCVKVCMSQIMSTSSPALTYSADKKQARYFVRSNFERGLSLARIRSSLRNVSCGYN</sequence>
<proteinExistence type="predicted"/>
<accession>A0A2R6W7U7</accession>
<dbReference type="AlphaFoldDB" id="A0A2R6W7U7"/>
<reference evidence="3" key="1">
    <citation type="journal article" date="2017" name="Cell">
        <title>Insights into land plant evolution garnered from the Marchantia polymorpha genome.</title>
        <authorList>
            <person name="Bowman J.L."/>
            <person name="Kohchi T."/>
            <person name="Yamato K.T."/>
            <person name="Jenkins J."/>
            <person name="Shu S."/>
            <person name="Ishizaki K."/>
            <person name="Yamaoka S."/>
            <person name="Nishihama R."/>
            <person name="Nakamura Y."/>
            <person name="Berger F."/>
            <person name="Adam C."/>
            <person name="Aki S.S."/>
            <person name="Althoff F."/>
            <person name="Araki T."/>
            <person name="Arteaga-Vazquez M.A."/>
            <person name="Balasubrmanian S."/>
            <person name="Barry K."/>
            <person name="Bauer D."/>
            <person name="Boehm C.R."/>
            <person name="Briginshaw L."/>
            <person name="Caballero-Perez J."/>
            <person name="Catarino B."/>
            <person name="Chen F."/>
            <person name="Chiyoda S."/>
            <person name="Chovatia M."/>
            <person name="Davies K.M."/>
            <person name="Delmans M."/>
            <person name="Demura T."/>
            <person name="Dierschke T."/>
            <person name="Dolan L."/>
            <person name="Dorantes-Acosta A.E."/>
            <person name="Eklund D.M."/>
            <person name="Florent S.N."/>
            <person name="Flores-Sandoval E."/>
            <person name="Fujiyama A."/>
            <person name="Fukuzawa H."/>
            <person name="Galik B."/>
            <person name="Grimanelli D."/>
            <person name="Grimwood J."/>
            <person name="Grossniklaus U."/>
            <person name="Hamada T."/>
            <person name="Haseloff J."/>
            <person name="Hetherington A.J."/>
            <person name="Higo A."/>
            <person name="Hirakawa Y."/>
            <person name="Hundley H.N."/>
            <person name="Ikeda Y."/>
            <person name="Inoue K."/>
            <person name="Inoue S.I."/>
            <person name="Ishida S."/>
            <person name="Jia Q."/>
            <person name="Kakita M."/>
            <person name="Kanazawa T."/>
            <person name="Kawai Y."/>
            <person name="Kawashima T."/>
            <person name="Kennedy M."/>
            <person name="Kinose K."/>
            <person name="Kinoshita T."/>
            <person name="Kohara Y."/>
            <person name="Koide E."/>
            <person name="Komatsu K."/>
            <person name="Kopischke S."/>
            <person name="Kubo M."/>
            <person name="Kyozuka J."/>
            <person name="Lagercrantz U."/>
            <person name="Lin S.S."/>
            <person name="Lindquist E."/>
            <person name="Lipzen A.M."/>
            <person name="Lu C.W."/>
            <person name="De Luna E."/>
            <person name="Martienssen R.A."/>
            <person name="Minamino N."/>
            <person name="Mizutani M."/>
            <person name="Mizutani M."/>
            <person name="Mochizuki N."/>
            <person name="Monte I."/>
            <person name="Mosher R."/>
            <person name="Nagasaki H."/>
            <person name="Nakagami H."/>
            <person name="Naramoto S."/>
            <person name="Nishitani K."/>
            <person name="Ohtani M."/>
            <person name="Okamoto T."/>
            <person name="Okumura M."/>
            <person name="Phillips J."/>
            <person name="Pollak B."/>
            <person name="Reinders A."/>
            <person name="Rovekamp M."/>
            <person name="Sano R."/>
            <person name="Sawa S."/>
            <person name="Schmid M.W."/>
            <person name="Shirakawa M."/>
            <person name="Solano R."/>
            <person name="Spunde A."/>
            <person name="Suetsugu N."/>
            <person name="Sugano S."/>
            <person name="Sugiyama A."/>
            <person name="Sun R."/>
            <person name="Suzuki Y."/>
            <person name="Takenaka M."/>
            <person name="Takezawa D."/>
            <person name="Tomogane H."/>
            <person name="Tsuzuki M."/>
            <person name="Ueda T."/>
            <person name="Umeda M."/>
            <person name="Ward J.M."/>
            <person name="Watanabe Y."/>
            <person name="Yazaki K."/>
            <person name="Yokoyama R."/>
            <person name="Yoshitake Y."/>
            <person name="Yotsui I."/>
            <person name="Zachgo S."/>
            <person name="Schmutz J."/>
        </authorList>
    </citation>
    <scope>NUCLEOTIDE SEQUENCE [LARGE SCALE GENOMIC DNA]</scope>
    <source>
        <strain evidence="3">Tak-1</strain>
    </source>
</reference>
<keyword evidence="3" id="KW-1185">Reference proteome</keyword>
<feature type="region of interest" description="Disordered" evidence="1">
    <location>
        <begin position="1"/>
        <end position="37"/>
    </location>
</feature>
<gene>
    <name evidence="2" type="ORF">MARPO_0133s0043</name>
</gene>
<evidence type="ECO:0000256" key="1">
    <source>
        <dbReference type="SAM" id="MobiDB-lite"/>
    </source>
</evidence>
<dbReference type="EMBL" id="KZ772805">
    <property type="protein sequence ID" value="PTQ29902.1"/>
    <property type="molecule type" value="Genomic_DNA"/>
</dbReference>
<evidence type="ECO:0000313" key="2">
    <source>
        <dbReference type="EMBL" id="PTQ29902.1"/>
    </source>
</evidence>
<protein>
    <submittedName>
        <fullName evidence="2">Uncharacterized protein</fullName>
    </submittedName>
</protein>
<organism evidence="2 3">
    <name type="scientific">Marchantia polymorpha</name>
    <name type="common">Common liverwort</name>
    <name type="synonym">Marchantia aquatica</name>
    <dbReference type="NCBI Taxonomy" id="3197"/>
    <lineage>
        <taxon>Eukaryota</taxon>
        <taxon>Viridiplantae</taxon>
        <taxon>Streptophyta</taxon>
        <taxon>Embryophyta</taxon>
        <taxon>Marchantiophyta</taxon>
        <taxon>Marchantiopsida</taxon>
        <taxon>Marchantiidae</taxon>
        <taxon>Marchantiales</taxon>
        <taxon>Marchantiaceae</taxon>
        <taxon>Marchantia</taxon>
    </lineage>
</organism>
<name>A0A2R6W7U7_MARPO</name>
<dbReference type="Proteomes" id="UP000244005">
    <property type="component" value="Unassembled WGS sequence"/>
</dbReference>
<evidence type="ECO:0000313" key="3">
    <source>
        <dbReference type="Proteomes" id="UP000244005"/>
    </source>
</evidence>